<dbReference type="SUPFAM" id="SSF52738">
    <property type="entry name" value="Methylesterase CheB, C-terminal domain"/>
    <property type="match status" value="1"/>
</dbReference>
<dbReference type="PRINTS" id="PR00996">
    <property type="entry name" value="CHERMTFRASE"/>
</dbReference>
<evidence type="ECO:0000313" key="7">
    <source>
        <dbReference type="Proteomes" id="UP000672657"/>
    </source>
</evidence>
<dbReference type="Gene3D" id="3.30.450.20">
    <property type="entry name" value="PAS domain"/>
    <property type="match status" value="1"/>
</dbReference>
<dbReference type="EMBL" id="CAJPVI010000073">
    <property type="protein sequence ID" value="CAG2160186.1"/>
    <property type="molecule type" value="Genomic_DNA"/>
</dbReference>
<evidence type="ECO:0000313" key="6">
    <source>
        <dbReference type="EMBL" id="CAG2160186.1"/>
    </source>
</evidence>
<dbReference type="PROSITE" id="PS50123">
    <property type="entry name" value="CHER"/>
    <property type="match status" value="1"/>
</dbReference>
<feature type="domain" description="CheB-type methylesterase" evidence="4">
    <location>
        <begin position="16"/>
        <end position="207"/>
    </location>
</feature>
<dbReference type="SMART" id="SM00065">
    <property type="entry name" value="GAF"/>
    <property type="match status" value="1"/>
</dbReference>
<feature type="active site" evidence="1">
    <location>
        <position position="149"/>
    </location>
</feature>
<dbReference type="Pfam" id="PF01739">
    <property type="entry name" value="CheR"/>
    <property type="match status" value="1"/>
</dbReference>
<keyword evidence="2" id="KW-0175">Coiled coil</keyword>
<dbReference type="InterPro" id="IPR000780">
    <property type="entry name" value="CheR_MeTrfase"/>
</dbReference>
<dbReference type="SUPFAM" id="SSF47757">
    <property type="entry name" value="Chemotaxis receptor methyltransferase CheR, N-terminal domain"/>
    <property type="match status" value="1"/>
</dbReference>
<dbReference type="Gene3D" id="3.30.450.40">
    <property type="match status" value="1"/>
</dbReference>
<dbReference type="PROSITE" id="PS50122">
    <property type="entry name" value="CHEB"/>
    <property type="match status" value="1"/>
</dbReference>
<dbReference type="InterPro" id="IPR035909">
    <property type="entry name" value="CheB_C"/>
</dbReference>
<keyword evidence="1" id="KW-0145">Chemotaxis</keyword>
<evidence type="ECO:0000256" key="2">
    <source>
        <dbReference type="SAM" id="Coils"/>
    </source>
</evidence>
<dbReference type="GO" id="GO:0050568">
    <property type="term" value="F:protein-glutamine glutaminase activity"/>
    <property type="evidence" value="ECO:0007669"/>
    <property type="project" value="UniProtKB-EC"/>
</dbReference>
<dbReference type="SUPFAM" id="SSF55781">
    <property type="entry name" value="GAF domain-like"/>
    <property type="match status" value="1"/>
</dbReference>
<dbReference type="Pfam" id="PF03705">
    <property type="entry name" value="CheR_N"/>
    <property type="match status" value="1"/>
</dbReference>
<dbReference type="Pfam" id="PF01339">
    <property type="entry name" value="CheB_methylest"/>
    <property type="match status" value="1"/>
</dbReference>
<sequence length="1029" mass="111867">MGKGAAMTTRPANRADGPASCIVGVGASAGSISDLQTLVGSVPAGSGLTLVLVQHMAPGHHQQLLHLLSRWSVLPARQARDGERLHADHLYVASADEVLTVEGGVFRSAPAEGGDRRPGIDSIDAFLESLARDCGPAAIAVILSGTGKDGAAGASSVLRNGGTVIVQDPLTAMYDGMPHAVLERGAAHYILPVSAIAPQLLRCASPAYQPPARPAGSIARTADALDGIVGMIRQQEGLDLSAYKPSPLLWRIQKRMNARQVTLLRDYEALLRADPTELHTLVRHLPIHVTAFFRDPDAWDVLRREVILPLADRGLPHEPVRAWTTACATGEEAYSIAMLLAESLGTGRDRPGFQVFATDASAEIVARASHGVFSEETMQQVSETRRSAFFYSADGALRIKRELRERMVFAPHDLLADPPLPDLDIVTCRNLFIYLNTEAVQHILTQLNAALRIGGYLFLGNTEVLPPHQQGFEAVSERCGLYRKSGPASGGYIRITMPREVLHDRAAASSNAHRAAIEHLDLPSVLIDHEFRILQFYGDTSAYLHQPAGQPTHNLLDLSDPYIVADLKAAAAEAVAGKRSVTLHGIPNRTTGRYSSSVRVTAMRAAGGAAAVRLLVSFIPAELDLTAQHADDGSPYRGQSRDRDGGAQGRAFRVSYAELDASREELQVLNEELHVSNEQLKEKLAELEMQSRVLSAGAVMTLFLDDRLGIQWFTPAITALLPLKPVDVGRRITDLNARFDDPALLDDVRSVLRTHEPREAEINGHDDRWYLRRVRPYLTAAGAVLGVAITFTDITERRSAEEALRESAGRSEFLVRLADALRPLSVSGDMQQVVARVLRERLDASRVMWVEGGDGAALRIVAISNARDMPDPDGRYAIGGNAALFPGELLSDRTRWSDCTAGEGAEEAAHSMLDRGMVIGAWANIPLRYAGRVTGTLIVHHRESHVWSAEELTFLELVAERAWAAIERVRAEEEVHARNAELERFNRVAVGRELRMIELKAEVNVLRARLGEAPGYPLQFSATGGSDDA</sequence>
<dbReference type="InterPro" id="IPR000673">
    <property type="entry name" value="Sig_transdc_resp-reg_Me-estase"/>
</dbReference>
<reference evidence="6 7" key="1">
    <citation type="submission" date="2021-03" db="EMBL/GenBank/DDBJ databases">
        <authorList>
            <person name="Peeters C."/>
        </authorList>
    </citation>
    <scope>NUCLEOTIDE SEQUENCE [LARGE SCALE GENOMIC DNA]</scope>
    <source>
        <strain evidence="6 7">LMG 26411</strain>
    </source>
</reference>
<feature type="active site" evidence="1">
    <location>
        <position position="55"/>
    </location>
</feature>
<dbReference type="PANTHER" id="PTHR24422:SF10">
    <property type="entry name" value="CHEMOTAXIS PROTEIN METHYLTRANSFERASE 2"/>
    <property type="match status" value="1"/>
</dbReference>
<feature type="coiled-coil region" evidence="2">
    <location>
        <begin position="659"/>
        <end position="697"/>
    </location>
</feature>
<dbReference type="InterPro" id="IPR035965">
    <property type="entry name" value="PAS-like_dom_sf"/>
</dbReference>
<dbReference type="InterPro" id="IPR022642">
    <property type="entry name" value="CheR_C"/>
</dbReference>
<dbReference type="InterPro" id="IPR029016">
    <property type="entry name" value="GAF-like_dom_sf"/>
</dbReference>
<protein>
    <submittedName>
        <fullName evidence="6">Protein-glutamate methylesterase/protein-glutamine glutaminase</fullName>
        <ecNumber evidence="6">3.5.1.44</ecNumber>
    </submittedName>
</protein>
<dbReference type="Gene3D" id="3.40.50.180">
    <property type="entry name" value="Methylesterase CheB, C-terminal domain"/>
    <property type="match status" value="1"/>
</dbReference>
<evidence type="ECO:0000259" key="5">
    <source>
        <dbReference type="PROSITE" id="PS50123"/>
    </source>
</evidence>
<evidence type="ECO:0000259" key="3">
    <source>
        <dbReference type="PROSITE" id="PS50113"/>
    </source>
</evidence>
<dbReference type="InterPro" id="IPR000700">
    <property type="entry name" value="PAS-assoc_C"/>
</dbReference>
<dbReference type="Proteomes" id="UP000672657">
    <property type="component" value="Unassembled WGS sequence"/>
</dbReference>
<evidence type="ECO:0000256" key="1">
    <source>
        <dbReference type="PROSITE-ProRule" id="PRU00050"/>
    </source>
</evidence>
<feature type="active site" evidence="1">
    <location>
        <position position="28"/>
    </location>
</feature>
<comment type="caution">
    <text evidence="6">The sequence shown here is derived from an EMBL/GenBank/DDBJ whole genome shotgun (WGS) entry which is preliminary data.</text>
</comment>
<dbReference type="RefSeq" id="WP_376989941.1">
    <property type="nucleotide sequence ID" value="NZ_JBHSDX010000070.1"/>
</dbReference>
<dbReference type="PROSITE" id="PS50113">
    <property type="entry name" value="PAC"/>
    <property type="match status" value="1"/>
</dbReference>
<accession>A0ABN7Q9S9</accession>
<dbReference type="InterPro" id="IPR050903">
    <property type="entry name" value="Bact_Chemotaxis_MeTrfase"/>
</dbReference>
<dbReference type="InterPro" id="IPR003018">
    <property type="entry name" value="GAF"/>
</dbReference>
<dbReference type="SUPFAM" id="SSF53335">
    <property type="entry name" value="S-adenosyl-L-methionine-dependent methyltransferases"/>
    <property type="match status" value="1"/>
</dbReference>
<evidence type="ECO:0000259" key="4">
    <source>
        <dbReference type="PROSITE" id="PS50122"/>
    </source>
</evidence>
<dbReference type="EC" id="3.5.1.44" evidence="6"/>
<organism evidence="6 7">
    <name type="scientific">Cupriavidus numazuensis</name>
    <dbReference type="NCBI Taxonomy" id="221992"/>
    <lineage>
        <taxon>Bacteria</taxon>
        <taxon>Pseudomonadati</taxon>
        <taxon>Pseudomonadota</taxon>
        <taxon>Betaproteobacteria</taxon>
        <taxon>Burkholderiales</taxon>
        <taxon>Burkholderiaceae</taxon>
        <taxon>Cupriavidus</taxon>
    </lineage>
</organism>
<dbReference type="Pfam" id="PF01590">
    <property type="entry name" value="GAF"/>
    <property type="match status" value="1"/>
</dbReference>
<name>A0ABN7Q9S9_9BURK</name>
<gene>
    <name evidence="6" type="primary">cheB_12</name>
    <name evidence="6" type="ORF">LMG26411_07286</name>
</gene>
<proteinExistence type="predicted"/>
<feature type="domain" description="PAC" evidence="3">
    <location>
        <begin position="753"/>
        <end position="806"/>
    </location>
</feature>
<dbReference type="PANTHER" id="PTHR24422">
    <property type="entry name" value="CHEMOTAXIS PROTEIN METHYLTRANSFERASE"/>
    <property type="match status" value="1"/>
</dbReference>
<feature type="domain" description="CheR-type methyltransferase" evidence="5">
    <location>
        <begin position="213"/>
        <end position="466"/>
    </location>
</feature>
<dbReference type="InterPro" id="IPR029063">
    <property type="entry name" value="SAM-dependent_MTases_sf"/>
</dbReference>
<keyword evidence="1 6" id="KW-0378">Hydrolase</keyword>
<dbReference type="Gene3D" id="3.40.50.150">
    <property type="entry name" value="Vaccinia Virus protein VP39"/>
    <property type="match status" value="1"/>
</dbReference>
<dbReference type="Pfam" id="PF13596">
    <property type="entry name" value="PAS_10"/>
    <property type="match status" value="1"/>
</dbReference>
<dbReference type="CDD" id="cd16434">
    <property type="entry name" value="CheB-CheR_fusion"/>
    <property type="match status" value="1"/>
</dbReference>
<dbReference type="SUPFAM" id="SSF55785">
    <property type="entry name" value="PYP-like sensor domain (PAS domain)"/>
    <property type="match status" value="1"/>
</dbReference>
<dbReference type="InterPro" id="IPR022641">
    <property type="entry name" value="CheR_N"/>
</dbReference>
<dbReference type="SMART" id="SM00138">
    <property type="entry name" value="MeTrc"/>
    <property type="match status" value="1"/>
</dbReference>
<keyword evidence="7" id="KW-1185">Reference proteome</keyword>